<keyword evidence="8 12" id="KW-0297">G-protein coupled receptor</keyword>
<reference evidence="16" key="1">
    <citation type="journal article" date="2016" name="Nature">
        <title>Genome evolution in the allotetraploid frog Xenopus laevis.</title>
        <authorList>
            <person name="Session A.M."/>
            <person name="Uno Y."/>
            <person name="Kwon T."/>
            <person name="Chapman J.A."/>
            <person name="Toyoda A."/>
            <person name="Takahashi S."/>
            <person name="Fukui A."/>
            <person name="Hikosaka A."/>
            <person name="Suzuki A."/>
            <person name="Kondo M."/>
            <person name="van Heeringen S.J."/>
            <person name="Quigley I."/>
            <person name="Heinz S."/>
            <person name="Ogino H."/>
            <person name="Ochi H."/>
            <person name="Hellsten U."/>
            <person name="Lyons J.B."/>
            <person name="Simakov O."/>
            <person name="Putnam N."/>
            <person name="Stites J."/>
            <person name="Kuroki Y."/>
            <person name="Tanaka T."/>
            <person name="Michiue T."/>
            <person name="Watanabe M."/>
            <person name="Bogdanovic O."/>
            <person name="Lister R."/>
            <person name="Georgiou G."/>
            <person name="Paranjpe S.S."/>
            <person name="van Kruijsbergen I."/>
            <person name="Shu S."/>
            <person name="Carlson J."/>
            <person name="Kinoshita T."/>
            <person name="Ohta Y."/>
            <person name="Mawaribuchi S."/>
            <person name="Jenkins J."/>
            <person name="Grimwood J."/>
            <person name="Schmutz J."/>
            <person name="Mitros T."/>
            <person name="Mozaffari S.V."/>
            <person name="Suzuki Y."/>
            <person name="Haramoto Y."/>
            <person name="Yamamoto T.S."/>
            <person name="Takagi C."/>
            <person name="Heald R."/>
            <person name="Miller K."/>
            <person name="Haudenschild C."/>
            <person name="Kitzman J."/>
            <person name="Nakayama T."/>
            <person name="Izutsu Y."/>
            <person name="Robert J."/>
            <person name="Fortriede J."/>
            <person name="Burns K."/>
            <person name="Lotay V."/>
            <person name="Karimi K."/>
            <person name="Yasuoka Y."/>
            <person name="Dichmann D.S."/>
            <person name="Flajnik M.F."/>
            <person name="Houston D.W."/>
            <person name="Shendure J."/>
            <person name="DuPasquier L."/>
            <person name="Vize P.D."/>
            <person name="Zorn A.M."/>
            <person name="Ito M."/>
            <person name="Marcotte E.M."/>
            <person name="Wallingford J.B."/>
            <person name="Ito Y."/>
            <person name="Asashima M."/>
            <person name="Ueno N."/>
            <person name="Matsuda Y."/>
            <person name="Veenstra G.J."/>
            <person name="Fujiyama A."/>
            <person name="Harland R.M."/>
            <person name="Taira M."/>
            <person name="Rokhsar D.S."/>
        </authorList>
    </citation>
    <scope>NUCLEOTIDE SEQUENCE [LARGE SCALE GENOMIC DNA]</scope>
    <source>
        <strain evidence="16">J</strain>
    </source>
</reference>
<protein>
    <recommendedName>
        <fullName evidence="13">Olfactory receptor</fullName>
    </recommendedName>
</protein>
<keyword evidence="4 13" id="KW-0716">Sensory transduction</keyword>
<evidence type="ECO:0000256" key="7">
    <source>
        <dbReference type="ARBA" id="ARBA00022989"/>
    </source>
</evidence>
<dbReference type="InterPro" id="IPR017452">
    <property type="entry name" value="GPCR_Rhodpsn_7TM"/>
</dbReference>
<keyword evidence="6 13" id="KW-0552">Olfaction</keyword>
<feature type="transmembrane region" description="Helical" evidence="13">
    <location>
        <begin position="224"/>
        <end position="243"/>
    </location>
</feature>
<gene>
    <name evidence="15" type="ORF">XELAEV_18030265mg</name>
</gene>
<dbReference type="PROSITE" id="PS50262">
    <property type="entry name" value="G_PROTEIN_RECEP_F1_2"/>
    <property type="match status" value="1"/>
</dbReference>
<dbReference type="PROSITE" id="PS00237">
    <property type="entry name" value="G_PROTEIN_RECEP_F1_1"/>
    <property type="match status" value="1"/>
</dbReference>
<dbReference type="GO" id="GO:0005886">
    <property type="term" value="C:plasma membrane"/>
    <property type="evidence" value="ECO:0007669"/>
    <property type="project" value="UniProtKB-SubCell"/>
</dbReference>
<evidence type="ECO:0000256" key="11">
    <source>
        <dbReference type="ARBA" id="ARBA00023224"/>
    </source>
</evidence>
<dbReference type="Gene3D" id="1.20.1070.10">
    <property type="entry name" value="Rhodopsin 7-helix transmembrane proteins"/>
    <property type="match status" value="1"/>
</dbReference>
<evidence type="ECO:0000256" key="3">
    <source>
        <dbReference type="ARBA" id="ARBA00022475"/>
    </source>
</evidence>
<dbReference type="GO" id="GO:0004930">
    <property type="term" value="F:G protein-coupled receptor activity"/>
    <property type="evidence" value="ECO:0007669"/>
    <property type="project" value="UniProtKB-KW"/>
</dbReference>
<dbReference type="GO" id="GO:0004984">
    <property type="term" value="F:olfactory receptor activity"/>
    <property type="evidence" value="ECO:0007669"/>
    <property type="project" value="InterPro"/>
</dbReference>
<sequence length="290" mass="32916">MESTNQTVIQEFIFVGLSRNPTTKILLFVLFFLIYILTIFGNGILIYIIGRSSNVHTAITVPKLLGDLQLVEGRISYVGCMIQMYIGLFLGQTECILLAVMAFDRFVAICNPLRYAVIMNWNSCKYIMAVTWVLSFFSSILPVLSKPVHFCRGNKLNHFACEILTVIKLACGDTSYYDNVIAFQSLFTILVPFSFIVVSYIYILKSVLWMRSVQRRTKAFSTCASHLTIVIMFYGPSMTLYLGPSSNFSSSQEKYLSIFYGILTPMLNPLIYSLRNDEVKKAVRKILMSS</sequence>
<evidence type="ECO:0000256" key="2">
    <source>
        <dbReference type="ARBA" id="ARBA00010663"/>
    </source>
</evidence>
<comment type="similarity">
    <text evidence="2 12">Belongs to the G-protein coupled receptor 1 family.</text>
</comment>
<keyword evidence="7 13" id="KW-1133">Transmembrane helix</keyword>
<feature type="transmembrane region" description="Helical" evidence="13">
    <location>
        <begin position="25"/>
        <end position="49"/>
    </location>
</feature>
<organism evidence="15 16">
    <name type="scientific">Xenopus laevis</name>
    <name type="common">African clawed frog</name>
    <dbReference type="NCBI Taxonomy" id="8355"/>
    <lineage>
        <taxon>Eukaryota</taxon>
        <taxon>Metazoa</taxon>
        <taxon>Chordata</taxon>
        <taxon>Craniata</taxon>
        <taxon>Vertebrata</taxon>
        <taxon>Euteleostomi</taxon>
        <taxon>Amphibia</taxon>
        <taxon>Batrachia</taxon>
        <taxon>Anura</taxon>
        <taxon>Pipoidea</taxon>
        <taxon>Pipidae</taxon>
        <taxon>Xenopodinae</taxon>
        <taxon>Xenopus</taxon>
        <taxon>Xenopus</taxon>
    </lineage>
</organism>
<dbReference type="FunFam" id="1.20.1070.10:FF:000008">
    <property type="entry name" value="Olfactory receptor"/>
    <property type="match status" value="1"/>
</dbReference>
<dbReference type="Pfam" id="PF13853">
    <property type="entry name" value="7tm_4"/>
    <property type="match status" value="1"/>
</dbReference>
<evidence type="ECO:0000256" key="4">
    <source>
        <dbReference type="ARBA" id="ARBA00022606"/>
    </source>
</evidence>
<accession>A0A974CT74</accession>
<evidence type="ECO:0000256" key="1">
    <source>
        <dbReference type="ARBA" id="ARBA00004651"/>
    </source>
</evidence>
<dbReference type="PRINTS" id="PR00245">
    <property type="entry name" value="OLFACTORYR"/>
</dbReference>
<dbReference type="AlphaFoldDB" id="A0A974CT74"/>
<feature type="transmembrane region" description="Helical" evidence="13">
    <location>
        <begin position="124"/>
        <end position="144"/>
    </location>
</feature>
<dbReference type="OMA" id="TIVIMFY"/>
<dbReference type="EMBL" id="CM004475">
    <property type="protein sequence ID" value="OCT79165.1"/>
    <property type="molecule type" value="Genomic_DNA"/>
</dbReference>
<keyword evidence="10 12" id="KW-0675">Receptor</keyword>
<feature type="domain" description="G-protein coupled receptors family 1 profile" evidence="14">
    <location>
        <begin position="23"/>
        <end position="272"/>
    </location>
</feature>
<keyword evidence="3 13" id="KW-1003">Cell membrane</keyword>
<feature type="transmembrane region" description="Helical" evidence="13">
    <location>
        <begin position="82"/>
        <end position="103"/>
    </location>
</feature>
<feature type="transmembrane region" description="Helical" evidence="13">
    <location>
        <begin position="181"/>
        <end position="203"/>
    </location>
</feature>
<evidence type="ECO:0000256" key="12">
    <source>
        <dbReference type="RuleBase" id="RU000688"/>
    </source>
</evidence>
<keyword evidence="5 12" id="KW-0812">Transmembrane</keyword>
<evidence type="ECO:0000259" key="14">
    <source>
        <dbReference type="PROSITE" id="PS50262"/>
    </source>
</evidence>
<evidence type="ECO:0000256" key="8">
    <source>
        <dbReference type="ARBA" id="ARBA00023040"/>
    </source>
</evidence>
<proteinExistence type="inferred from homology"/>
<dbReference type="PRINTS" id="PR00237">
    <property type="entry name" value="GPCRRHODOPSN"/>
</dbReference>
<dbReference type="PANTHER" id="PTHR26453">
    <property type="entry name" value="OLFACTORY RECEPTOR"/>
    <property type="match status" value="1"/>
</dbReference>
<evidence type="ECO:0000256" key="10">
    <source>
        <dbReference type="ARBA" id="ARBA00023170"/>
    </source>
</evidence>
<keyword evidence="9 13" id="KW-0472">Membrane</keyword>
<evidence type="ECO:0000313" key="16">
    <source>
        <dbReference type="Proteomes" id="UP000694892"/>
    </source>
</evidence>
<keyword evidence="11 12" id="KW-0807">Transducer</keyword>
<evidence type="ECO:0000256" key="5">
    <source>
        <dbReference type="ARBA" id="ARBA00022692"/>
    </source>
</evidence>
<dbReference type="SUPFAM" id="SSF81321">
    <property type="entry name" value="Family A G protein-coupled receptor-like"/>
    <property type="match status" value="1"/>
</dbReference>
<dbReference type="Proteomes" id="UP000694892">
    <property type="component" value="Chromosome 5S"/>
</dbReference>
<dbReference type="FunFam" id="1.10.1220.70:FF:000001">
    <property type="entry name" value="Olfactory receptor"/>
    <property type="match status" value="1"/>
</dbReference>
<dbReference type="InterPro" id="IPR000725">
    <property type="entry name" value="Olfact_rcpt"/>
</dbReference>
<feature type="transmembrane region" description="Helical" evidence="13">
    <location>
        <begin position="255"/>
        <end position="274"/>
    </location>
</feature>
<evidence type="ECO:0000256" key="6">
    <source>
        <dbReference type="ARBA" id="ARBA00022725"/>
    </source>
</evidence>
<name>A0A974CT74_XENLA</name>
<evidence type="ECO:0000256" key="13">
    <source>
        <dbReference type="RuleBase" id="RU363047"/>
    </source>
</evidence>
<evidence type="ECO:0000256" key="9">
    <source>
        <dbReference type="ARBA" id="ARBA00023136"/>
    </source>
</evidence>
<evidence type="ECO:0000313" key="15">
    <source>
        <dbReference type="EMBL" id="OCT79165.1"/>
    </source>
</evidence>
<comment type="subcellular location">
    <subcellularLocation>
        <location evidence="1 13">Cell membrane</location>
        <topology evidence="1 13">Multi-pass membrane protein</topology>
    </subcellularLocation>
</comment>
<dbReference type="InterPro" id="IPR000276">
    <property type="entry name" value="GPCR_Rhodpsn"/>
</dbReference>